<keyword evidence="6 7" id="KW-0472">Membrane</keyword>
<evidence type="ECO:0000256" key="5">
    <source>
        <dbReference type="ARBA" id="ARBA00022989"/>
    </source>
</evidence>
<protein>
    <submittedName>
        <fullName evidence="9">NitT/TauT family transport system permease protein</fullName>
    </submittedName>
</protein>
<feature type="transmembrane region" description="Helical" evidence="7">
    <location>
        <begin position="109"/>
        <end position="135"/>
    </location>
</feature>
<accession>A0A1K2HTM9</accession>
<evidence type="ECO:0000256" key="1">
    <source>
        <dbReference type="ARBA" id="ARBA00004651"/>
    </source>
</evidence>
<comment type="subcellular location">
    <subcellularLocation>
        <location evidence="1 7">Cell membrane</location>
        <topology evidence="1 7">Multi-pass membrane protein</topology>
    </subcellularLocation>
</comment>
<dbReference type="EMBL" id="FPKU01000001">
    <property type="protein sequence ID" value="SFZ81557.1"/>
    <property type="molecule type" value="Genomic_DNA"/>
</dbReference>
<dbReference type="Proteomes" id="UP000183447">
    <property type="component" value="Unassembled WGS sequence"/>
</dbReference>
<proteinExistence type="inferred from homology"/>
<feature type="domain" description="ABC transmembrane type-1" evidence="8">
    <location>
        <begin position="58"/>
        <end position="242"/>
    </location>
</feature>
<dbReference type="SUPFAM" id="SSF161098">
    <property type="entry name" value="MetI-like"/>
    <property type="match status" value="1"/>
</dbReference>
<evidence type="ECO:0000313" key="10">
    <source>
        <dbReference type="Proteomes" id="UP000183447"/>
    </source>
</evidence>
<dbReference type="PANTHER" id="PTHR30151">
    <property type="entry name" value="ALKANE SULFONATE ABC TRANSPORTER-RELATED, MEMBRANE SUBUNIT"/>
    <property type="match status" value="1"/>
</dbReference>
<gene>
    <name evidence="9" type="ORF">SAMN02983003_0563</name>
</gene>
<keyword evidence="5 7" id="KW-1133">Transmembrane helix</keyword>
<feature type="transmembrane region" description="Helical" evidence="7">
    <location>
        <begin position="218"/>
        <end position="238"/>
    </location>
</feature>
<feature type="transmembrane region" description="Helical" evidence="7">
    <location>
        <begin position="67"/>
        <end position="89"/>
    </location>
</feature>
<keyword evidence="3" id="KW-1003">Cell membrane</keyword>
<dbReference type="InterPro" id="IPR000515">
    <property type="entry name" value="MetI-like"/>
</dbReference>
<dbReference type="InterPro" id="IPR035906">
    <property type="entry name" value="MetI-like_sf"/>
</dbReference>
<feature type="transmembrane region" description="Helical" evidence="7">
    <location>
        <begin position="173"/>
        <end position="198"/>
    </location>
</feature>
<dbReference type="CDD" id="cd06261">
    <property type="entry name" value="TM_PBP2"/>
    <property type="match status" value="1"/>
</dbReference>
<dbReference type="GO" id="GO:0055085">
    <property type="term" value="P:transmembrane transport"/>
    <property type="evidence" value="ECO:0007669"/>
    <property type="project" value="InterPro"/>
</dbReference>
<organism evidence="9 10">
    <name type="scientific">Devosia enhydra</name>
    <dbReference type="NCBI Taxonomy" id="665118"/>
    <lineage>
        <taxon>Bacteria</taxon>
        <taxon>Pseudomonadati</taxon>
        <taxon>Pseudomonadota</taxon>
        <taxon>Alphaproteobacteria</taxon>
        <taxon>Hyphomicrobiales</taxon>
        <taxon>Devosiaceae</taxon>
        <taxon>Devosia</taxon>
    </lineage>
</organism>
<comment type="similarity">
    <text evidence="7">Belongs to the binding-protein-dependent transport system permease family.</text>
</comment>
<evidence type="ECO:0000313" key="9">
    <source>
        <dbReference type="EMBL" id="SFZ81557.1"/>
    </source>
</evidence>
<dbReference type="RefSeq" id="WP_072338869.1">
    <property type="nucleotide sequence ID" value="NZ_FPKU01000001.1"/>
</dbReference>
<dbReference type="Pfam" id="PF00528">
    <property type="entry name" value="BPD_transp_1"/>
    <property type="match status" value="1"/>
</dbReference>
<sequence length="261" mass="28377">MSKVKDTAISIAFFAFTMGAWELSTRAFNVPSYVLPPPSAIAMALYRGLSSGLYIRHLGFTLQATLTGFVLGSILGIVLGALVASYRYFEMLVYPYIIMFKSMPKVALAPLFVLWLGLGIWSKIVSAAILCFFPLMINTIAGLRSADEDRISLMKSLGASRFQIFLHLRLPSALPFIMAGLELAVVLSLIGTIVAEFVGARAGLGTLIQNMSSNMDGAGQFSVLVLLSAIGLTMNYAVRRLKKWVLFWDPSTRTDESGASI</sequence>
<evidence type="ECO:0000256" key="6">
    <source>
        <dbReference type="ARBA" id="ARBA00023136"/>
    </source>
</evidence>
<evidence type="ECO:0000259" key="8">
    <source>
        <dbReference type="PROSITE" id="PS50928"/>
    </source>
</evidence>
<dbReference type="GO" id="GO:0005886">
    <property type="term" value="C:plasma membrane"/>
    <property type="evidence" value="ECO:0007669"/>
    <property type="project" value="UniProtKB-SubCell"/>
</dbReference>
<dbReference type="PANTHER" id="PTHR30151:SF20">
    <property type="entry name" value="ABC TRANSPORTER PERMEASE PROTEIN HI_0355-RELATED"/>
    <property type="match status" value="1"/>
</dbReference>
<keyword evidence="10" id="KW-1185">Reference proteome</keyword>
<dbReference type="AlphaFoldDB" id="A0A1K2HTM9"/>
<evidence type="ECO:0000256" key="7">
    <source>
        <dbReference type="RuleBase" id="RU363032"/>
    </source>
</evidence>
<evidence type="ECO:0000256" key="2">
    <source>
        <dbReference type="ARBA" id="ARBA00022448"/>
    </source>
</evidence>
<keyword evidence="4 7" id="KW-0812">Transmembrane</keyword>
<evidence type="ECO:0000256" key="3">
    <source>
        <dbReference type="ARBA" id="ARBA00022475"/>
    </source>
</evidence>
<dbReference type="PROSITE" id="PS50928">
    <property type="entry name" value="ABC_TM1"/>
    <property type="match status" value="1"/>
</dbReference>
<dbReference type="OrthoDB" id="9786495at2"/>
<name>A0A1K2HTM9_9HYPH</name>
<keyword evidence="2 7" id="KW-0813">Transport</keyword>
<dbReference type="Gene3D" id="1.10.3720.10">
    <property type="entry name" value="MetI-like"/>
    <property type="match status" value="1"/>
</dbReference>
<reference evidence="9 10" key="1">
    <citation type="submission" date="2016-11" db="EMBL/GenBank/DDBJ databases">
        <authorList>
            <person name="Jaros S."/>
            <person name="Januszkiewicz K."/>
            <person name="Wedrychowicz H."/>
        </authorList>
    </citation>
    <scope>NUCLEOTIDE SEQUENCE [LARGE SCALE GENOMIC DNA]</scope>
    <source>
        <strain evidence="9 10">ATCC 23634</strain>
    </source>
</reference>
<dbReference type="STRING" id="665118.SAMN02983003_0563"/>
<evidence type="ECO:0000256" key="4">
    <source>
        <dbReference type="ARBA" id="ARBA00022692"/>
    </source>
</evidence>